<gene>
    <name evidence="2" type="ORF">ANCCAN_06135</name>
</gene>
<dbReference type="OrthoDB" id="5824305at2759"/>
<sequence length="129" mass="14860">MRRVWGATSVNTSKLQTVRGPGQAAHDPLQFVSTSGVSLAENARQLLSITEQQKRERAKLVQQGYDHDESWQEDLDTWRRKRKTKTSKQSAMESPNPARDYRPMAKDYHSLPNYGRSHKVRWGFVFTVA</sequence>
<dbReference type="EMBL" id="JOJR01000056">
    <property type="protein sequence ID" value="RCN47798.1"/>
    <property type="molecule type" value="Genomic_DNA"/>
</dbReference>
<feature type="region of interest" description="Disordered" evidence="1">
    <location>
        <begin position="76"/>
        <end position="104"/>
    </location>
</feature>
<protein>
    <recommendedName>
        <fullName evidence="4">DUF4757 domain-containing protein</fullName>
    </recommendedName>
</protein>
<comment type="caution">
    <text evidence="2">The sequence shown here is derived from an EMBL/GenBank/DDBJ whole genome shotgun (WGS) entry which is preliminary data.</text>
</comment>
<proteinExistence type="predicted"/>
<evidence type="ECO:0000313" key="3">
    <source>
        <dbReference type="Proteomes" id="UP000252519"/>
    </source>
</evidence>
<dbReference type="AlphaFoldDB" id="A0A368GW44"/>
<evidence type="ECO:0008006" key="4">
    <source>
        <dbReference type="Google" id="ProtNLM"/>
    </source>
</evidence>
<evidence type="ECO:0000313" key="2">
    <source>
        <dbReference type="EMBL" id="RCN47798.1"/>
    </source>
</evidence>
<organism evidence="2 3">
    <name type="scientific">Ancylostoma caninum</name>
    <name type="common">Dog hookworm</name>
    <dbReference type="NCBI Taxonomy" id="29170"/>
    <lineage>
        <taxon>Eukaryota</taxon>
        <taxon>Metazoa</taxon>
        <taxon>Ecdysozoa</taxon>
        <taxon>Nematoda</taxon>
        <taxon>Chromadorea</taxon>
        <taxon>Rhabditida</taxon>
        <taxon>Rhabditina</taxon>
        <taxon>Rhabditomorpha</taxon>
        <taxon>Strongyloidea</taxon>
        <taxon>Ancylostomatidae</taxon>
        <taxon>Ancylostomatinae</taxon>
        <taxon>Ancylostoma</taxon>
    </lineage>
</organism>
<name>A0A368GW44_ANCCA</name>
<dbReference type="Proteomes" id="UP000252519">
    <property type="component" value="Unassembled WGS sequence"/>
</dbReference>
<reference evidence="2 3" key="1">
    <citation type="submission" date="2014-10" db="EMBL/GenBank/DDBJ databases">
        <title>Draft genome of the hookworm Ancylostoma caninum.</title>
        <authorList>
            <person name="Mitreva M."/>
        </authorList>
    </citation>
    <scope>NUCLEOTIDE SEQUENCE [LARGE SCALE GENOMIC DNA]</scope>
    <source>
        <strain evidence="2 3">Baltimore</strain>
    </source>
</reference>
<evidence type="ECO:0000256" key="1">
    <source>
        <dbReference type="SAM" id="MobiDB-lite"/>
    </source>
</evidence>
<keyword evidence="3" id="KW-1185">Reference proteome</keyword>
<dbReference type="STRING" id="29170.A0A368GW44"/>
<accession>A0A368GW44</accession>